<dbReference type="Proteomes" id="UP000259610">
    <property type="component" value="Unassembled WGS sequence"/>
</dbReference>
<gene>
    <name evidence="1" type="ORF">DCG58_13640</name>
</gene>
<protein>
    <submittedName>
        <fullName evidence="1">Uncharacterized protein</fullName>
    </submittedName>
</protein>
<dbReference type="EMBL" id="DMAN01000302">
    <property type="protein sequence ID" value="HAE28201.1"/>
    <property type="molecule type" value="Genomic_DNA"/>
</dbReference>
<organism evidence="1 2">
    <name type="scientific">Hyphomonas adhaerens</name>
    <dbReference type="NCBI Taxonomy" id="81029"/>
    <lineage>
        <taxon>Bacteria</taxon>
        <taxon>Pseudomonadati</taxon>
        <taxon>Pseudomonadota</taxon>
        <taxon>Alphaproteobacteria</taxon>
        <taxon>Hyphomonadales</taxon>
        <taxon>Hyphomonadaceae</taxon>
        <taxon>Hyphomonas</taxon>
    </lineage>
</organism>
<dbReference type="RefSeq" id="WP_337956119.1">
    <property type="nucleotide sequence ID" value="NZ_CAJWRG010000006.1"/>
</dbReference>
<name>A0A3B9H0I5_9PROT</name>
<evidence type="ECO:0000313" key="1">
    <source>
        <dbReference type="EMBL" id="HAE28201.1"/>
    </source>
</evidence>
<comment type="caution">
    <text evidence="1">The sequence shown here is derived from an EMBL/GenBank/DDBJ whole genome shotgun (WGS) entry which is preliminary data.</text>
</comment>
<evidence type="ECO:0000313" key="2">
    <source>
        <dbReference type="Proteomes" id="UP000259610"/>
    </source>
</evidence>
<sequence>MDVSLLSNWRGQRRLRIPDLDGDTLVLATDQPTLFAGSLKTARITWRRATPNI</sequence>
<accession>A0A3B9H0I5</accession>
<proteinExistence type="predicted"/>
<dbReference type="AlphaFoldDB" id="A0A3B9H0I5"/>
<reference evidence="1 2" key="1">
    <citation type="journal article" date="2018" name="Nat. Biotechnol.">
        <title>A standardized bacterial taxonomy based on genome phylogeny substantially revises the tree of life.</title>
        <authorList>
            <person name="Parks D.H."/>
            <person name="Chuvochina M."/>
            <person name="Waite D.W."/>
            <person name="Rinke C."/>
            <person name="Skarshewski A."/>
            <person name="Chaumeil P.A."/>
            <person name="Hugenholtz P."/>
        </authorList>
    </citation>
    <scope>NUCLEOTIDE SEQUENCE [LARGE SCALE GENOMIC DNA]</scope>
    <source>
        <strain evidence="1">UBA8733</strain>
    </source>
</reference>